<accession>A0AAN9J1R7</accession>
<evidence type="ECO:0000313" key="2">
    <source>
        <dbReference type="EMBL" id="KAK7290513.1"/>
    </source>
</evidence>
<evidence type="ECO:0000256" key="1">
    <source>
        <dbReference type="SAM" id="Phobius"/>
    </source>
</evidence>
<dbReference type="Proteomes" id="UP001372338">
    <property type="component" value="Unassembled WGS sequence"/>
</dbReference>
<sequence>MAATVVNEVDFQVWLLDESPLNVFEFFQGPRKESEHDRRRDEDVDSNSEKFVHFEKSQFQGVVEGFEWNDWDCDISEEMLESDLQSLQASRDNSRRKNSSLVHVFMVILKRNIWWDRFLVWIFMGLGCIYSISLAQVECENDDDVVELIQGDVEVIENSSKKYKP</sequence>
<proteinExistence type="predicted"/>
<organism evidence="2 3">
    <name type="scientific">Crotalaria pallida</name>
    <name type="common">Smooth rattlebox</name>
    <name type="synonym">Crotalaria striata</name>
    <dbReference type="NCBI Taxonomy" id="3830"/>
    <lineage>
        <taxon>Eukaryota</taxon>
        <taxon>Viridiplantae</taxon>
        <taxon>Streptophyta</taxon>
        <taxon>Embryophyta</taxon>
        <taxon>Tracheophyta</taxon>
        <taxon>Spermatophyta</taxon>
        <taxon>Magnoliopsida</taxon>
        <taxon>eudicotyledons</taxon>
        <taxon>Gunneridae</taxon>
        <taxon>Pentapetalae</taxon>
        <taxon>rosids</taxon>
        <taxon>fabids</taxon>
        <taxon>Fabales</taxon>
        <taxon>Fabaceae</taxon>
        <taxon>Papilionoideae</taxon>
        <taxon>50 kb inversion clade</taxon>
        <taxon>genistoids sensu lato</taxon>
        <taxon>core genistoids</taxon>
        <taxon>Crotalarieae</taxon>
        <taxon>Crotalaria</taxon>
    </lineage>
</organism>
<evidence type="ECO:0000313" key="3">
    <source>
        <dbReference type="Proteomes" id="UP001372338"/>
    </source>
</evidence>
<evidence type="ECO:0008006" key="4">
    <source>
        <dbReference type="Google" id="ProtNLM"/>
    </source>
</evidence>
<name>A0AAN9J1R7_CROPI</name>
<protein>
    <recommendedName>
        <fullName evidence="4">Transmembrane protein</fullName>
    </recommendedName>
</protein>
<feature type="transmembrane region" description="Helical" evidence="1">
    <location>
        <begin position="118"/>
        <end position="137"/>
    </location>
</feature>
<keyword evidence="1" id="KW-1133">Transmembrane helix</keyword>
<reference evidence="2 3" key="1">
    <citation type="submission" date="2024-01" db="EMBL/GenBank/DDBJ databases">
        <title>The genomes of 5 underutilized Papilionoideae crops provide insights into root nodulation and disease resistanc.</title>
        <authorList>
            <person name="Yuan L."/>
        </authorList>
    </citation>
    <scope>NUCLEOTIDE SEQUENCE [LARGE SCALE GENOMIC DNA]</scope>
    <source>
        <strain evidence="2">ZHUSHIDOU_FW_LH</strain>
        <tissue evidence="2">Leaf</tissue>
    </source>
</reference>
<comment type="caution">
    <text evidence="2">The sequence shown here is derived from an EMBL/GenBank/DDBJ whole genome shotgun (WGS) entry which is preliminary data.</text>
</comment>
<gene>
    <name evidence="2" type="ORF">RIF29_04987</name>
</gene>
<keyword evidence="1" id="KW-0472">Membrane</keyword>
<dbReference type="EMBL" id="JAYWIO010000001">
    <property type="protein sequence ID" value="KAK7290513.1"/>
    <property type="molecule type" value="Genomic_DNA"/>
</dbReference>
<keyword evidence="1" id="KW-0812">Transmembrane</keyword>
<dbReference type="AlphaFoldDB" id="A0AAN9J1R7"/>
<keyword evidence="3" id="KW-1185">Reference proteome</keyword>